<keyword evidence="1" id="KW-0472">Membrane</keyword>
<accession>A0A0C2CWJ6</accession>
<dbReference type="GO" id="GO:0015097">
    <property type="term" value="F:mercury ion transmembrane transporter activity"/>
    <property type="evidence" value="ECO:0007669"/>
    <property type="project" value="InterPro"/>
</dbReference>
<dbReference type="InterPro" id="IPR004891">
    <property type="entry name" value="Mercury-R_MerC"/>
</dbReference>
<dbReference type="Proteomes" id="UP000031599">
    <property type="component" value="Unassembled WGS sequence"/>
</dbReference>
<proteinExistence type="predicted"/>
<gene>
    <name evidence="2" type="ORF">DB30_07332</name>
</gene>
<protein>
    <recommendedName>
        <fullName evidence="4">MerC mercury resistance protein</fullName>
    </recommendedName>
</protein>
<feature type="transmembrane region" description="Helical" evidence="1">
    <location>
        <begin position="32"/>
        <end position="51"/>
    </location>
</feature>
<keyword evidence="1" id="KW-1133">Transmembrane helix</keyword>
<evidence type="ECO:0008006" key="4">
    <source>
        <dbReference type="Google" id="ProtNLM"/>
    </source>
</evidence>
<dbReference type="GO" id="GO:0016020">
    <property type="term" value="C:membrane"/>
    <property type="evidence" value="ECO:0007669"/>
    <property type="project" value="InterPro"/>
</dbReference>
<feature type="transmembrane region" description="Helical" evidence="1">
    <location>
        <begin position="6"/>
        <end position="25"/>
    </location>
</feature>
<keyword evidence="1" id="KW-0812">Transmembrane</keyword>
<sequence length="91" mass="9556">MLSHEAEWTLTGVALLFAGVALVIGWRRHRSFAVALAFGLGICGLLLARYVEETGALGLGTTLAIVAGSTLVVGHLSNIRAARLCNPDRQA</sequence>
<dbReference type="Pfam" id="PF03203">
    <property type="entry name" value="MerC"/>
    <property type="match status" value="1"/>
</dbReference>
<organism evidence="2 3">
    <name type="scientific">Enhygromyxa salina</name>
    <dbReference type="NCBI Taxonomy" id="215803"/>
    <lineage>
        <taxon>Bacteria</taxon>
        <taxon>Pseudomonadati</taxon>
        <taxon>Myxococcota</taxon>
        <taxon>Polyangia</taxon>
        <taxon>Nannocystales</taxon>
        <taxon>Nannocystaceae</taxon>
        <taxon>Enhygromyxa</taxon>
    </lineage>
</organism>
<evidence type="ECO:0000313" key="3">
    <source>
        <dbReference type="Proteomes" id="UP000031599"/>
    </source>
</evidence>
<dbReference type="AlphaFoldDB" id="A0A0C2CWJ6"/>
<name>A0A0C2CWJ6_9BACT</name>
<evidence type="ECO:0000313" key="2">
    <source>
        <dbReference type="EMBL" id="KIG13995.1"/>
    </source>
</evidence>
<feature type="transmembrane region" description="Helical" evidence="1">
    <location>
        <begin position="57"/>
        <end position="76"/>
    </location>
</feature>
<comment type="caution">
    <text evidence="2">The sequence shown here is derived from an EMBL/GenBank/DDBJ whole genome shotgun (WGS) entry which is preliminary data.</text>
</comment>
<dbReference type="EMBL" id="JMCC02000082">
    <property type="protein sequence ID" value="KIG13995.1"/>
    <property type="molecule type" value="Genomic_DNA"/>
</dbReference>
<reference evidence="2 3" key="1">
    <citation type="submission" date="2014-12" db="EMBL/GenBank/DDBJ databases">
        <title>Genome assembly of Enhygromyxa salina DSM 15201.</title>
        <authorList>
            <person name="Sharma G."/>
            <person name="Subramanian S."/>
        </authorList>
    </citation>
    <scope>NUCLEOTIDE SEQUENCE [LARGE SCALE GENOMIC DNA]</scope>
    <source>
        <strain evidence="2 3">DSM 15201</strain>
    </source>
</reference>
<evidence type="ECO:0000256" key="1">
    <source>
        <dbReference type="SAM" id="Phobius"/>
    </source>
</evidence>